<feature type="region of interest" description="Disordered" evidence="1">
    <location>
        <begin position="255"/>
        <end position="352"/>
    </location>
</feature>
<evidence type="ECO:0000313" key="3">
    <source>
        <dbReference type="Proteomes" id="UP000015105"/>
    </source>
</evidence>
<reference evidence="2" key="3">
    <citation type="journal article" date="2017" name="Nature">
        <title>Genome sequence of the progenitor of the wheat D genome Aegilops tauschii.</title>
        <authorList>
            <person name="Luo M.C."/>
            <person name="Gu Y.Q."/>
            <person name="Puiu D."/>
            <person name="Wang H."/>
            <person name="Twardziok S.O."/>
            <person name="Deal K.R."/>
            <person name="Huo N."/>
            <person name="Zhu T."/>
            <person name="Wang L."/>
            <person name="Wang Y."/>
            <person name="McGuire P.E."/>
            <person name="Liu S."/>
            <person name="Long H."/>
            <person name="Ramasamy R.K."/>
            <person name="Rodriguez J.C."/>
            <person name="Van S.L."/>
            <person name="Yuan L."/>
            <person name="Wang Z."/>
            <person name="Xia Z."/>
            <person name="Xiao L."/>
            <person name="Anderson O.D."/>
            <person name="Ouyang S."/>
            <person name="Liang Y."/>
            <person name="Zimin A.V."/>
            <person name="Pertea G."/>
            <person name="Qi P."/>
            <person name="Bennetzen J.L."/>
            <person name="Dai X."/>
            <person name="Dawson M.W."/>
            <person name="Muller H.G."/>
            <person name="Kugler K."/>
            <person name="Rivarola-Duarte L."/>
            <person name="Spannagl M."/>
            <person name="Mayer K.F.X."/>
            <person name="Lu F.H."/>
            <person name="Bevan M.W."/>
            <person name="Leroy P."/>
            <person name="Li P."/>
            <person name="You F.M."/>
            <person name="Sun Q."/>
            <person name="Liu Z."/>
            <person name="Lyons E."/>
            <person name="Wicker T."/>
            <person name="Salzberg S.L."/>
            <person name="Devos K.M."/>
            <person name="Dvorak J."/>
        </authorList>
    </citation>
    <scope>NUCLEOTIDE SEQUENCE [LARGE SCALE GENOMIC DNA]</scope>
    <source>
        <strain evidence="2">cv. AL8/78</strain>
    </source>
</reference>
<name>A0A453SBS6_AEGTS</name>
<dbReference type="PANTHER" id="PTHR34468">
    <property type="entry name" value="MICROTUBULE-ASSOCIATED FUTSCH-LIKE PROTEIN"/>
    <property type="match status" value="1"/>
</dbReference>
<keyword evidence="3" id="KW-1185">Reference proteome</keyword>
<reference evidence="3" key="2">
    <citation type="journal article" date="2017" name="Nat. Plants">
        <title>The Aegilops tauschii genome reveals multiple impacts of transposons.</title>
        <authorList>
            <person name="Zhao G."/>
            <person name="Zou C."/>
            <person name="Li K."/>
            <person name="Wang K."/>
            <person name="Li T."/>
            <person name="Gao L."/>
            <person name="Zhang X."/>
            <person name="Wang H."/>
            <person name="Yang Z."/>
            <person name="Liu X."/>
            <person name="Jiang W."/>
            <person name="Mao L."/>
            <person name="Kong X."/>
            <person name="Jiao Y."/>
            <person name="Jia J."/>
        </authorList>
    </citation>
    <scope>NUCLEOTIDE SEQUENCE [LARGE SCALE GENOMIC DNA]</scope>
    <source>
        <strain evidence="3">cv. AL8/78</strain>
    </source>
</reference>
<accession>A0A453SBS6</accession>
<feature type="compositionally biased region" description="Basic and acidic residues" evidence="1">
    <location>
        <begin position="286"/>
        <end position="302"/>
    </location>
</feature>
<feature type="compositionally biased region" description="Low complexity" evidence="1">
    <location>
        <begin position="69"/>
        <end position="82"/>
    </location>
</feature>
<evidence type="ECO:0000313" key="2">
    <source>
        <dbReference type="EnsemblPlants" id="AET7Gv20884900.1"/>
    </source>
</evidence>
<protein>
    <submittedName>
        <fullName evidence="2">Uncharacterized protein</fullName>
    </submittedName>
</protein>
<proteinExistence type="predicted"/>
<reference evidence="2" key="4">
    <citation type="submission" date="2019-03" db="UniProtKB">
        <authorList>
            <consortium name="EnsemblPlants"/>
        </authorList>
    </citation>
    <scope>IDENTIFICATION</scope>
</reference>
<dbReference type="PANTHER" id="PTHR34468:SF2">
    <property type="entry name" value="MICROTUBULE-ASSOCIATED FUTSCH-LIKE PROTEIN"/>
    <property type="match status" value="1"/>
</dbReference>
<dbReference type="Proteomes" id="UP000015105">
    <property type="component" value="Chromosome 7D"/>
</dbReference>
<organism evidence="2 3">
    <name type="scientific">Aegilops tauschii subsp. strangulata</name>
    <name type="common">Goatgrass</name>
    <dbReference type="NCBI Taxonomy" id="200361"/>
    <lineage>
        <taxon>Eukaryota</taxon>
        <taxon>Viridiplantae</taxon>
        <taxon>Streptophyta</taxon>
        <taxon>Embryophyta</taxon>
        <taxon>Tracheophyta</taxon>
        <taxon>Spermatophyta</taxon>
        <taxon>Magnoliopsida</taxon>
        <taxon>Liliopsida</taxon>
        <taxon>Poales</taxon>
        <taxon>Poaceae</taxon>
        <taxon>BOP clade</taxon>
        <taxon>Pooideae</taxon>
        <taxon>Triticodae</taxon>
        <taxon>Triticeae</taxon>
        <taxon>Triticinae</taxon>
        <taxon>Aegilops</taxon>
    </lineage>
</organism>
<sequence>RFFRRRVPFPIAGSNFRWGRSDRFLAWAGPSFESMATSGDQSGGCGSAAAKGSKLRYPLRSAGRGKLEPPAAADAAPSGPASRRAKPSSDVTKSCALDLSAVKDKSAKPPRRHSIPTKPGVSPRPTPTGTITPVSGVRSRRSDSLGRLDTPTSEASMSTARRKFSTLSSVSYWMTQIRLAEAASKHSISLGFFKLALESECEPLDRMREELKTYVARHGLATELEEPVKEILQVYDIMEDFEKLKISLDSSLEPKKSDKAALGAANVTPKGNLKPRSLNSVATQSKDGKKENIQKEKPDAKIRGSYNRNPAKNAPAKEVAKNTAKKTKKQAKEQQEDCNGGSEVLPVDADQESVDVVKEITYEDKENMGDAEMAIDAGNAIAQEV</sequence>
<feature type="region of interest" description="Disordered" evidence="1">
    <location>
        <begin position="33"/>
        <end position="158"/>
    </location>
</feature>
<dbReference type="STRING" id="200361.A0A453SBS6"/>
<evidence type="ECO:0000256" key="1">
    <source>
        <dbReference type="SAM" id="MobiDB-lite"/>
    </source>
</evidence>
<dbReference type="EnsemblPlants" id="AET7Gv20884900.1">
    <property type="protein sequence ID" value="AET7Gv20884900.1"/>
    <property type="gene ID" value="AET7Gv20884900"/>
</dbReference>
<reference evidence="3" key="1">
    <citation type="journal article" date="2014" name="Science">
        <title>Ancient hybridizations among the ancestral genomes of bread wheat.</title>
        <authorList>
            <consortium name="International Wheat Genome Sequencing Consortium,"/>
            <person name="Marcussen T."/>
            <person name="Sandve S.R."/>
            <person name="Heier L."/>
            <person name="Spannagl M."/>
            <person name="Pfeifer M."/>
            <person name="Jakobsen K.S."/>
            <person name="Wulff B.B."/>
            <person name="Steuernagel B."/>
            <person name="Mayer K.F."/>
            <person name="Olsen O.A."/>
        </authorList>
    </citation>
    <scope>NUCLEOTIDE SEQUENCE [LARGE SCALE GENOMIC DNA]</scope>
    <source>
        <strain evidence="3">cv. AL8/78</strain>
    </source>
</reference>
<dbReference type="AlphaFoldDB" id="A0A453SBS6"/>
<reference evidence="2" key="5">
    <citation type="journal article" date="2021" name="G3 (Bethesda)">
        <title>Aegilops tauschii genome assembly Aet v5.0 features greater sequence contiguity and improved annotation.</title>
        <authorList>
            <person name="Wang L."/>
            <person name="Zhu T."/>
            <person name="Rodriguez J.C."/>
            <person name="Deal K.R."/>
            <person name="Dubcovsky J."/>
            <person name="McGuire P.E."/>
            <person name="Lux T."/>
            <person name="Spannagl M."/>
            <person name="Mayer K.F.X."/>
            <person name="Baldrich P."/>
            <person name="Meyers B.C."/>
            <person name="Huo N."/>
            <person name="Gu Y.Q."/>
            <person name="Zhou H."/>
            <person name="Devos K.M."/>
            <person name="Bennetzen J.L."/>
            <person name="Unver T."/>
            <person name="Budak H."/>
            <person name="Gulick P.J."/>
            <person name="Galiba G."/>
            <person name="Kalapos B."/>
            <person name="Nelson D.R."/>
            <person name="Li P."/>
            <person name="You F.M."/>
            <person name="Luo M.C."/>
            <person name="Dvorak J."/>
        </authorList>
    </citation>
    <scope>NUCLEOTIDE SEQUENCE [LARGE SCALE GENOMIC DNA]</scope>
    <source>
        <strain evidence="2">cv. AL8/78</strain>
    </source>
</reference>
<dbReference type="Gramene" id="AET7Gv20884900.1">
    <property type="protein sequence ID" value="AET7Gv20884900.1"/>
    <property type="gene ID" value="AET7Gv20884900"/>
</dbReference>